<organism evidence="2 3">
    <name type="scientific">Saxophila tyrrhenica</name>
    <dbReference type="NCBI Taxonomy" id="1690608"/>
    <lineage>
        <taxon>Eukaryota</taxon>
        <taxon>Fungi</taxon>
        <taxon>Dikarya</taxon>
        <taxon>Ascomycota</taxon>
        <taxon>Pezizomycotina</taxon>
        <taxon>Dothideomycetes</taxon>
        <taxon>Dothideomycetidae</taxon>
        <taxon>Mycosphaerellales</taxon>
        <taxon>Extremaceae</taxon>
        <taxon>Saxophila</taxon>
    </lineage>
</organism>
<sequence length="98" mass="10791">MGGENAGTPIEDLAVLDGKRLRYDFQSLWTARPAVLNFWVGTPWVLYGWKVKMPLKSRPGGVNLTIAAEPEQDQQNGQTFRGSAEPDTRPRSASSAKC</sequence>
<comment type="caution">
    <text evidence="2">The sequence shown here is derived from an EMBL/GenBank/DDBJ whole genome shotgun (WGS) entry which is preliminary data.</text>
</comment>
<reference evidence="2 3" key="1">
    <citation type="submission" date="2023-08" db="EMBL/GenBank/DDBJ databases">
        <title>Black Yeasts Isolated from many extreme environments.</title>
        <authorList>
            <person name="Coleine C."/>
            <person name="Stajich J.E."/>
            <person name="Selbmann L."/>
        </authorList>
    </citation>
    <scope>NUCLEOTIDE SEQUENCE [LARGE SCALE GENOMIC DNA]</scope>
    <source>
        <strain evidence="2 3">CCFEE 5935</strain>
    </source>
</reference>
<dbReference type="EMBL" id="JAVRRT010000010">
    <property type="protein sequence ID" value="KAK5168242.1"/>
    <property type="molecule type" value="Genomic_DNA"/>
</dbReference>
<evidence type="ECO:0000256" key="1">
    <source>
        <dbReference type="SAM" id="MobiDB-lite"/>
    </source>
</evidence>
<evidence type="ECO:0000313" key="2">
    <source>
        <dbReference type="EMBL" id="KAK5168242.1"/>
    </source>
</evidence>
<evidence type="ECO:0000313" key="3">
    <source>
        <dbReference type="Proteomes" id="UP001337655"/>
    </source>
</evidence>
<keyword evidence="3" id="KW-1185">Reference proteome</keyword>
<protein>
    <submittedName>
        <fullName evidence="2">Uncharacterized protein</fullName>
    </submittedName>
</protein>
<dbReference type="RefSeq" id="XP_064657852.1">
    <property type="nucleotide sequence ID" value="XM_064804051.1"/>
</dbReference>
<dbReference type="GeneID" id="89928150"/>
<dbReference type="Proteomes" id="UP001337655">
    <property type="component" value="Unassembled WGS sequence"/>
</dbReference>
<name>A0AAV9P5Z1_9PEZI</name>
<accession>A0AAV9P5Z1</accession>
<dbReference type="AlphaFoldDB" id="A0AAV9P5Z1"/>
<feature type="region of interest" description="Disordered" evidence="1">
    <location>
        <begin position="67"/>
        <end position="98"/>
    </location>
</feature>
<proteinExistence type="predicted"/>
<gene>
    <name evidence="2" type="ORF">LTR77_006811</name>
</gene>